<dbReference type="InterPro" id="IPR012464">
    <property type="entry name" value="DUF1676"/>
</dbReference>
<proteinExistence type="predicted"/>
<dbReference type="Pfam" id="PF07898">
    <property type="entry name" value="DUF1676"/>
    <property type="match status" value="1"/>
</dbReference>
<sequence length="231" mass="25666">MARLVNERVLLSFIVLCAFGLHLSDSSLDSRDRSTPRHNLRPTELPDINPYNGPEGDRNNQMKHNEHTIGNKPFVNCSGGGILNYATALTNLFKSTLEVSEKFPGALDKNELQEFSSEINRVLASDSHYSVARGRKVKTKKFLMYLVLGMKVLNFGLILPIIIGLTILAAWKGITISLLAFMLASIVGIKSLFSKPTGESSDHHHPTTIVVTKFPYHLSSDWSRSSNNLPF</sequence>
<dbReference type="PANTHER" id="PTHR21879">
    <property type="entry name" value="FI03362P-RELATED-RELATED"/>
    <property type="match status" value="1"/>
</dbReference>
<keyword evidence="2" id="KW-0812">Transmembrane</keyword>
<feature type="transmembrane region" description="Helical" evidence="2">
    <location>
        <begin position="174"/>
        <end position="193"/>
    </location>
</feature>
<feature type="chain" id="PRO_5044788414" evidence="3">
    <location>
        <begin position="27"/>
        <end position="231"/>
    </location>
</feature>
<name>A0ABD0Z1Y0_9HEMI</name>
<comment type="caution">
    <text evidence="4">The sequence shown here is derived from an EMBL/GenBank/DDBJ whole genome shotgun (WGS) entry which is preliminary data.</text>
</comment>
<keyword evidence="5" id="KW-1185">Reference proteome</keyword>
<evidence type="ECO:0000313" key="5">
    <source>
        <dbReference type="Proteomes" id="UP001558652"/>
    </source>
</evidence>
<gene>
    <name evidence="4" type="ORF">AAG570_009388</name>
</gene>
<evidence type="ECO:0000313" key="4">
    <source>
        <dbReference type="EMBL" id="KAL1137692.1"/>
    </source>
</evidence>
<evidence type="ECO:0000256" key="3">
    <source>
        <dbReference type="SAM" id="SignalP"/>
    </source>
</evidence>
<keyword evidence="2" id="KW-0472">Membrane</keyword>
<feature type="signal peptide" evidence="3">
    <location>
        <begin position="1"/>
        <end position="26"/>
    </location>
</feature>
<keyword evidence="3" id="KW-0732">Signal</keyword>
<keyword evidence="2" id="KW-1133">Transmembrane helix</keyword>
<organism evidence="4 5">
    <name type="scientific">Ranatra chinensis</name>
    <dbReference type="NCBI Taxonomy" id="642074"/>
    <lineage>
        <taxon>Eukaryota</taxon>
        <taxon>Metazoa</taxon>
        <taxon>Ecdysozoa</taxon>
        <taxon>Arthropoda</taxon>
        <taxon>Hexapoda</taxon>
        <taxon>Insecta</taxon>
        <taxon>Pterygota</taxon>
        <taxon>Neoptera</taxon>
        <taxon>Paraneoptera</taxon>
        <taxon>Hemiptera</taxon>
        <taxon>Heteroptera</taxon>
        <taxon>Panheteroptera</taxon>
        <taxon>Nepomorpha</taxon>
        <taxon>Nepidae</taxon>
        <taxon>Ranatrinae</taxon>
        <taxon>Ranatra</taxon>
    </lineage>
</organism>
<dbReference type="AlphaFoldDB" id="A0ABD0Z1Y0"/>
<protein>
    <submittedName>
        <fullName evidence="4">Uncharacterized protein</fullName>
    </submittedName>
</protein>
<reference evidence="4 5" key="1">
    <citation type="submission" date="2024-07" db="EMBL/GenBank/DDBJ databases">
        <title>Chromosome-level genome assembly of the water stick insect Ranatra chinensis (Heteroptera: Nepidae).</title>
        <authorList>
            <person name="Liu X."/>
        </authorList>
    </citation>
    <scope>NUCLEOTIDE SEQUENCE [LARGE SCALE GENOMIC DNA]</scope>
    <source>
        <strain evidence="4">Cailab_2021Rc</strain>
        <tissue evidence="4">Muscle</tissue>
    </source>
</reference>
<dbReference type="Proteomes" id="UP001558652">
    <property type="component" value="Unassembled WGS sequence"/>
</dbReference>
<feature type="transmembrane region" description="Helical" evidence="2">
    <location>
        <begin position="142"/>
        <end position="168"/>
    </location>
</feature>
<feature type="region of interest" description="Disordered" evidence="1">
    <location>
        <begin position="28"/>
        <end position="66"/>
    </location>
</feature>
<feature type="compositionally biased region" description="Basic and acidic residues" evidence="1">
    <location>
        <begin position="55"/>
        <end position="66"/>
    </location>
</feature>
<dbReference type="EMBL" id="JBFDAA010000004">
    <property type="protein sequence ID" value="KAL1137692.1"/>
    <property type="molecule type" value="Genomic_DNA"/>
</dbReference>
<evidence type="ECO:0000256" key="2">
    <source>
        <dbReference type="SAM" id="Phobius"/>
    </source>
</evidence>
<accession>A0ABD0Z1Y0</accession>
<evidence type="ECO:0000256" key="1">
    <source>
        <dbReference type="SAM" id="MobiDB-lite"/>
    </source>
</evidence>